<protein>
    <submittedName>
        <fullName evidence="2">Uncharacterized protein</fullName>
    </submittedName>
</protein>
<evidence type="ECO:0000313" key="3">
    <source>
        <dbReference type="Proteomes" id="UP000019377"/>
    </source>
</evidence>
<dbReference type="HOGENOM" id="CLU_1797290_0_0_1"/>
<accession>V5EJH0</accession>
<evidence type="ECO:0000256" key="1">
    <source>
        <dbReference type="SAM" id="MobiDB-lite"/>
    </source>
</evidence>
<dbReference type="STRING" id="1365824.V5EJH0"/>
<dbReference type="Proteomes" id="UP000019377">
    <property type="component" value="Unassembled WGS sequence"/>
</dbReference>
<feature type="region of interest" description="Disordered" evidence="1">
    <location>
        <begin position="23"/>
        <end position="124"/>
    </location>
</feature>
<sequence length="144" mass="15957">MAHPRLLRDDGCVEVCGYPNALNKENIGSTPLGQPSTSAKTLDIGLSGNGTPSSPKDDGNVSSSDESDDSTLVFFGKPSSAEKKKRVHYEQRVLEKRLKHKDSLDLARRRPISFNPDDTMLLDDPHVSVPRRLRFSNEKPYYGS</sequence>
<feature type="compositionally biased region" description="Polar residues" evidence="1">
    <location>
        <begin position="26"/>
        <end position="40"/>
    </location>
</feature>
<evidence type="ECO:0000313" key="2">
    <source>
        <dbReference type="EMBL" id="EST04890.1"/>
    </source>
</evidence>
<proteinExistence type="predicted"/>
<feature type="compositionally biased region" description="Polar residues" evidence="1">
    <location>
        <begin position="49"/>
        <end position="64"/>
    </location>
</feature>
<name>V5EJH0_KALBG</name>
<feature type="compositionally biased region" description="Basic and acidic residues" evidence="1">
    <location>
        <begin position="88"/>
        <end position="108"/>
    </location>
</feature>
<reference evidence="3" key="1">
    <citation type="journal article" date="2013" name="Genome Announc.">
        <title>Draft genome sequence of Pseudozyma brasiliensis sp. nov. strain GHG001, a high producer of endo-1,4-xylanase isolated from an insect pest of sugarcane.</title>
        <authorList>
            <person name="Oliveira J.V.D.C."/>
            <person name="dos Santos R.A.C."/>
            <person name="Borges T.A."/>
            <person name="Riano-Pachon D.M."/>
            <person name="Goldman G.H."/>
        </authorList>
    </citation>
    <scope>NUCLEOTIDE SEQUENCE [LARGE SCALE GENOMIC DNA]</scope>
    <source>
        <strain evidence="3">GHG001</strain>
    </source>
</reference>
<dbReference type="eggNOG" id="ENOG502SFMB">
    <property type="taxonomic scope" value="Eukaryota"/>
</dbReference>
<organism evidence="2 3">
    <name type="scientific">Kalmanozyma brasiliensis (strain GHG001)</name>
    <name type="common">Yeast</name>
    <name type="synonym">Pseudozyma brasiliensis</name>
    <dbReference type="NCBI Taxonomy" id="1365824"/>
    <lineage>
        <taxon>Eukaryota</taxon>
        <taxon>Fungi</taxon>
        <taxon>Dikarya</taxon>
        <taxon>Basidiomycota</taxon>
        <taxon>Ustilaginomycotina</taxon>
        <taxon>Ustilaginomycetes</taxon>
        <taxon>Ustilaginales</taxon>
        <taxon>Ustilaginaceae</taxon>
        <taxon>Kalmanozyma</taxon>
    </lineage>
</organism>
<dbReference type="AlphaFoldDB" id="V5EJH0"/>
<keyword evidence="3" id="KW-1185">Reference proteome</keyword>
<dbReference type="EMBL" id="KI545893">
    <property type="protein sequence ID" value="EST04890.1"/>
    <property type="molecule type" value="Genomic_DNA"/>
</dbReference>
<gene>
    <name evidence="2" type="ORF">PSEUBRA_SCAF7g04440</name>
</gene>